<dbReference type="NCBIfam" id="TIGR01509">
    <property type="entry name" value="HAD-SF-IA-v3"/>
    <property type="match status" value="1"/>
</dbReference>
<dbReference type="Pfam" id="PF00293">
    <property type="entry name" value="NUDIX"/>
    <property type="match status" value="1"/>
</dbReference>
<dbReference type="STRING" id="1801726.A3H02_01870"/>
<evidence type="ECO:0000259" key="1">
    <source>
        <dbReference type="PROSITE" id="PS51462"/>
    </source>
</evidence>
<dbReference type="Gene3D" id="3.90.79.10">
    <property type="entry name" value="Nucleoside Triphosphate Pyrophosphohydrolase"/>
    <property type="match status" value="1"/>
</dbReference>
<comment type="caution">
    <text evidence="2">The sequence shown here is derived from an EMBL/GenBank/DDBJ whole genome shotgun (WGS) entry which is preliminary data.</text>
</comment>
<name>A0A1G2F323_9BACT</name>
<evidence type="ECO:0000313" key="2">
    <source>
        <dbReference type="EMBL" id="OGZ32486.1"/>
    </source>
</evidence>
<dbReference type="PROSITE" id="PS51462">
    <property type="entry name" value="NUDIX"/>
    <property type="match status" value="1"/>
</dbReference>
<dbReference type="Gene3D" id="1.10.150.240">
    <property type="entry name" value="Putative phosphatase, domain 2"/>
    <property type="match status" value="1"/>
</dbReference>
<dbReference type="SFLD" id="SFLDS00003">
    <property type="entry name" value="Haloacid_Dehalogenase"/>
    <property type="match status" value="1"/>
</dbReference>
<dbReference type="InterPro" id="IPR023198">
    <property type="entry name" value="PGP-like_dom2"/>
</dbReference>
<dbReference type="GO" id="GO:0006281">
    <property type="term" value="P:DNA repair"/>
    <property type="evidence" value="ECO:0007669"/>
    <property type="project" value="TreeGrafter"/>
</dbReference>
<protein>
    <recommendedName>
        <fullName evidence="1">Nudix hydrolase domain-containing protein</fullName>
    </recommendedName>
</protein>
<proteinExistence type="predicted"/>
<sequence>MIKAIIFDIDGVLLDSFEANLKFFQDLMIKTGYRPPTREEFPAIFHLSMMDAIKVLTKSAPEEEIKKIWEIGRGCEVGYDVGLPKTPEGAEEVIEKLSKSYLLGIVTSRIKESVYESSKLAKLEKYFKVAVSYQDTINHKPHPEPLFFAAQKLEVKSEECVYIGDVENDIKAARAAGIKVIIYSKNKFDQADACTSSFTKLPELILSLAQENTDNVIWVDENDNELGTISREKAHREGILHRIAVIYLTRKNGDILVQERMSGRLDHSSAGHVDVGEDYLQSAKRELKEELDIESDLTELGKTISNEVEPEAGKNRIRHIFKIFECEAEPGNLAKDEVKSVFWANPKTIYEEMKNDISNQKFCGGFKDSLKFFLEKKKLI</sequence>
<dbReference type="InterPro" id="IPR000086">
    <property type="entry name" value="NUDIX_hydrolase_dom"/>
</dbReference>
<evidence type="ECO:0000313" key="3">
    <source>
        <dbReference type="Proteomes" id="UP000176787"/>
    </source>
</evidence>
<dbReference type="GO" id="GO:0008967">
    <property type="term" value="F:phosphoglycolate phosphatase activity"/>
    <property type="evidence" value="ECO:0007669"/>
    <property type="project" value="TreeGrafter"/>
</dbReference>
<feature type="domain" description="Nudix hydrolase" evidence="1">
    <location>
        <begin position="239"/>
        <end position="367"/>
    </location>
</feature>
<dbReference type="PANTHER" id="PTHR43434">
    <property type="entry name" value="PHOSPHOGLYCOLATE PHOSPHATASE"/>
    <property type="match status" value="1"/>
</dbReference>
<dbReference type="SUPFAM" id="SSF56784">
    <property type="entry name" value="HAD-like"/>
    <property type="match status" value="1"/>
</dbReference>
<dbReference type="Gene3D" id="3.40.50.1000">
    <property type="entry name" value="HAD superfamily/HAD-like"/>
    <property type="match status" value="1"/>
</dbReference>
<dbReference type="Pfam" id="PF13419">
    <property type="entry name" value="HAD_2"/>
    <property type="match status" value="1"/>
</dbReference>
<dbReference type="SFLD" id="SFLDG01129">
    <property type="entry name" value="C1.5:_HAD__Beta-PGM__Phosphata"/>
    <property type="match status" value="1"/>
</dbReference>
<dbReference type="InterPro" id="IPR006439">
    <property type="entry name" value="HAD-SF_hydro_IA"/>
</dbReference>
<dbReference type="InterPro" id="IPR041492">
    <property type="entry name" value="HAD_2"/>
</dbReference>
<dbReference type="PANTHER" id="PTHR43434:SF1">
    <property type="entry name" value="PHOSPHOGLYCOLATE PHOSPHATASE"/>
    <property type="match status" value="1"/>
</dbReference>
<dbReference type="AlphaFoldDB" id="A0A1G2F323"/>
<reference evidence="2 3" key="1">
    <citation type="journal article" date="2016" name="Nat. Commun.">
        <title>Thousands of microbial genomes shed light on interconnected biogeochemical processes in an aquifer system.</title>
        <authorList>
            <person name="Anantharaman K."/>
            <person name="Brown C.T."/>
            <person name="Hug L.A."/>
            <person name="Sharon I."/>
            <person name="Castelle C.J."/>
            <person name="Probst A.J."/>
            <person name="Thomas B.C."/>
            <person name="Singh A."/>
            <person name="Wilkins M.J."/>
            <person name="Karaoz U."/>
            <person name="Brodie E.L."/>
            <person name="Williams K.H."/>
            <person name="Hubbard S.S."/>
            <person name="Banfield J.F."/>
        </authorList>
    </citation>
    <scope>NUCLEOTIDE SEQUENCE [LARGE SCALE GENOMIC DNA]</scope>
</reference>
<dbReference type="InterPro" id="IPR023214">
    <property type="entry name" value="HAD_sf"/>
</dbReference>
<gene>
    <name evidence="2" type="ORF">A3H02_01870</name>
</gene>
<dbReference type="EMBL" id="MHMS01000007">
    <property type="protein sequence ID" value="OGZ32486.1"/>
    <property type="molecule type" value="Genomic_DNA"/>
</dbReference>
<dbReference type="InterPro" id="IPR015797">
    <property type="entry name" value="NUDIX_hydrolase-like_dom_sf"/>
</dbReference>
<dbReference type="SUPFAM" id="SSF55811">
    <property type="entry name" value="Nudix"/>
    <property type="match status" value="1"/>
</dbReference>
<accession>A0A1G2F323</accession>
<dbReference type="Proteomes" id="UP000176787">
    <property type="component" value="Unassembled WGS sequence"/>
</dbReference>
<dbReference type="PRINTS" id="PR00413">
    <property type="entry name" value="HADHALOGNASE"/>
</dbReference>
<dbReference type="NCBIfam" id="TIGR01549">
    <property type="entry name" value="HAD-SF-IA-v1"/>
    <property type="match status" value="1"/>
</dbReference>
<organism evidence="2 3">
    <name type="scientific">Candidatus Niyogibacteria bacterium RIFCSPLOWO2_12_FULL_41_13</name>
    <dbReference type="NCBI Taxonomy" id="1801726"/>
    <lineage>
        <taxon>Bacteria</taxon>
        <taxon>Candidatus Niyogiibacteriota</taxon>
    </lineage>
</organism>
<dbReference type="InterPro" id="IPR050155">
    <property type="entry name" value="HAD-like_hydrolase_sf"/>
</dbReference>
<dbReference type="InterPro" id="IPR036412">
    <property type="entry name" value="HAD-like_sf"/>
</dbReference>